<keyword evidence="2" id="KW-1185">Reference proteome</keyword>
<name>A0AAN8GP62_9TELE</name>
<dbReference type="EMBL" id="JAULUE010002059">
    <property type="protein sequence ID" value="KAK5886461.1"/>
    <property type="molecule type" value="Genomic_DNA"/>
</dbReference>
<proteinExistence type="predicted"/>
<organism evidence="1 2">
    <name type="scientific">Champsocephalus esox</name>
    <name type="common">pike icefish</name>
    <dbReference type="NCBI Taxonomy" id="159716"/>
    <lineage>
        <taxon>Eukaryota</taxon>
        <taxon>Metazoa</taxon>
        <taxon>Chordata</taxon>
        <taxon>Craniata</taxon>
        <taxon>Vertebrata</taxon>
        <taxon>Euteleostomi</taxon>
        <taxon>Actinopterygii</taxon>
        <taxon>Neopterygii</taxon>
        <taxon>Teleostei</taxon>
        <taxon>Neoteleostei</taxon>
        <taxon>Acanthomorphata</taxon>
        <taxon>Eupercaria</taxon>
        <taxon>Perciformes</taxon>
        <taxon>Notothenioidei</taxon>
        <taxon>Channichthyidae</taxon>
        <taxon>Champsocephalus</taxon>
    </lineage>
</organism>
<sequence length="82" mass="9352">MGEMNDGLRDTASFASLTNWGKSWRDVAKGTKRKGKGWRQRTARTRETLRYPVARGHNLQHLLDVIDQRKRRGGNGVWADTG</sequence>
<comment type="caution">
    <text evidence="1">The sequence shown here is derived from an EMBL/GenBank/DDBJ whole genome shotgun (WGS) entry which is preliminary data.</text>
</comment>
<protein>
    <submittedName>
        <fullName evidence="1">Uncharacterized protein</fullName>
    </submittedName>
</protein>
<dbReference type="AlphaFoldDB" id="A0AAN8GP62"/>
<accession>A0AAN8GP62</accession>
<gene>
    <name evidence="1" type="ORF">CesoFtcFv8_017490</name>
</gene>
<reference evidence="1 2" key="1">
    <citation type="journal article" date="2023" name="Mol. Biol. Evol.">
        <title>Genomics of Secondarily Temperate Adaptation in the Only Non-Antarctic Icefish.</title>
        <authorList>
            <person name="Rivera-Colon A.G."/>
            <person name="Rayamajhi N."/>
            <person name="Minhas B.F."/>
            <person name="Madrigal G."/>
            <person name="Bilyk K.T."/>
            <person name="Yoon V."/>
            <person name="Hune M."/>
            <person name="Gregory S."/>
            <person name="Cheng C.H.C."/>
            <person name="Catchen J.M."/>
        </authorList>
    </citation>
    <scope>NUCLEOTIDE SEQUENCE [LARGE SCALE GENOMIC DNA]</scope>
    <source>
        <strain evidence="1">JC2023a</strain>
    </source>
</reference>
<evidence type="ECO:0000313" key="1">
    <source>
        <dbReference type="EMBL" id="KAK5886461.1"/>
    </source>
</evidence>
<evidence type="ECO:0000313" key="2">
    <source>
        <dbReference type="Proteomes" id="UP001335648"/>
    </source>
</evidence>
<dbReference type="Proteomes" id="UP001335648">
    <property type="component" value="Unassembled WGS sequence"/>
</dbReference>